<dbReference type="InterPro" id="IPR031322">
    <property type="entry name" value="Shikimate/glucono_kinase"/>
</dbReference>
<evidence type="ECO:0000256" key="4">
    <source>
        <dbReference type="ARBA" id="ARBA00022777"/>
    </source>
</evidence>
<dbReference type="InterPro" id="IPR000623">
    <property type="entry name" value="Shikimate_kinase/TSH1"/>
</dbReference>
<feature type="binding site" evidence="7">
    <location>
        <position position="18"/>
    </location>
    <ligand>
        <name>Mg(2+)</name>
        <dbReference type="ChEBI" id="CHEBI:18420"/>
    </ligand>
</feature>
<dbReference type="GO" id="GO:0000287">
    <property type="term" value="F:magnesium ion binding"/>
    <property type="evidence" value="ECO:0007669"/>
    <property type="project" value="UniProtKB-UniRule"/>
</dbReference>
<evidence type="ECO:0000313" key="9">
    <source>
        <dbReference type="Proteomes" id="UP000267077"/>
    </source>
</evidence>
<dbReference type="InterPro" id="IPR027417">
    <property type="entry name" value="P-loop_NTPase"/>
</dbReference>
<dbReference type="GO" id="GO:0005524">
    <property type="term" value="F:ATP binding"/>
    <property type="evidence" value="ECO:0007669"/>
    <property type="project" value="UniProtKB-UniRule"/>
</dbReference>
<dbReference type="GO" id="GO:0005829">
    <property type="term" value="C:cytosol"/>
    <property type="evidence" value="ECO:0007669"/>
    <property type="project" value="TreeGrafter"/>
</dbReference>
<dbReference type="RefSeq" id="WP_126674832.1">
    <property type="nucleotide sequence ID" value="NZ_RYZR01000007.1"/>
</dbReference>
<gene>
    <name evidence="7" type="primary">aroK</name>
    <name evidence="8" type="ORF">EKH79_16060</name>
</gene>
<comment type="catalytic activity">
    <reaction evidence="7">
        <text>shikimate + ATP = 3-phosphoshikimate + ADP + H(+)</text>
        <dbReference type="Rhea" id="RHEA:13121"/>
        <dbReference type="ChEBI" id="CHEBI:15378"/>
        <dbReference type="ChEBI" id="CHEBI:30616"/>
        <dbReference type="ChEBI" id="CHEBI:36208"/>
        <dbReference type="ChEBI" id="CHEBI:145989"/>
        <dbReference type="ChEBI" id="CHEBI:456216"/>
        <dbReference type="EC" id="2.7.1.71"/>
    </reaction>
</comment>
<accession>A0A3S0PAR5</accession>
<dbReference type="CDD" id="cd00464">
    <property type="entry name" value="SK"/>
    <property type="match status" value="1"/>
</dbReference>
<keyword evidence="2 7" id="KW-0808">Transferase</keyword>
<dbReference type="PANTHER" id="PTHR21087:SF16">
    <property type="entry name" value="SHIKIMATE KINASE 1, CHLOROPLASTIC"/>
    <property type="match status" value="1"/>
</dbReference>
<comment type="caution">
    <text evidence="8">The sequence shown here is derived from an EMBL/GenBank/DDBJ whole genome shotgun (WGS) entry which is preliminary data.</text>
</comment>
<keyword evidence="4 7" id="KW-0418">Kinase</keyword>
<feature type="binding site" evidence="7">
    <location>
        <position position="36"/>
    </location>
    <ligand>
        <name>substrate</name>
    </ligand>
</feature>
<evidence type="ECO:0000256" key="5">
    <source>
        <dbReference type="ARBA" id="ARBA00022840"/>
    </source>
</evidence>
<dbReference type="SUPFAM" id="SSF52540">
    <property type="entry name" value="P-loop containing nucleoside triphosphate hydrolases"/>
    <property type="match status" value="1"/>
</dbReference>
<keyword evidence="6 7" id="KW-0057">Aromatic amino acid biosynthesis</keyword>
<comment type="caution">
    <text evidence="7">Lacks conserved residue(s) required for the propagation of feature annotation.</text>
</comment>
<dbReference type="Pfam" id="PF01202">
    <property type="entry name" value="SKI"/>
    <property type="match status" value="1"/>
</dbReference>
<keyword evidence="7" id="KW-0460">Magnesium</keyword>
<feature type="binding site" evidence="7">
    <location>
        <begin position="14"/>
        <end position="19"/>
    </location>
    <ligand>
        <name>ATP</name>
        <dbReference type="ChEBI" id="CHEBI:30616"/>
    </ligand>
</feature>
<dbReference type="EMBL" id="RYZR01000007">
    <property type="protein sequence ID" value="RUL62387.1"/>
    <property type="molecule type" value="Genomic_DNA"/>
</dbReference>
<evidence type="ECO:0000256" key="3">
    <source>
        <dbReference type="ARBA" id="ARBA00022741"/>
    </source>
</evidence>
<comment type="subcellular location">
    <subcellularLocation>
        <location evidence="7">Cytoplasm</location>
    </subcellularLocation>
</comment>
<evidence type="ECO:0000256" key="1">
    <source>
        <dbReference type="ARBA" id="ARBA00022605"/>
    </source>
</evidence>
<comment type="subunit">
    <text evidence="7">Monomer.</text>
</comment>
<feature type="binding site" evidence="7">
    <location>
        <position position="120"/>
    </location>
    <ligand>
        <name>ATP</name>
        <dbReference type="ChEBI" id="CHEBI:30616"/>
    </ligand>
</feature>
<keyword evidence="3 7" id="KW-0547">Nucleotide-binding</keyword>
<keyword evidence="7" id="KW-0479">Metal-binding</keyword>
<keyword evidence="7" id="KW-0963">Cytoplasm</keyword>
<dbReference type="PANTHER" id="PTHR21087">
    <property type="entry name" value="SHIKIMATE KINASE"/>
    <property type="match status" value="1"/>
</dbReference>
<proteinExistence type="inferred from homology"/>
<dbReference type="GO" id="GO:0009073">
    <property type="term" value="P:aromatic amino acid family biosynthetic process"/>
    <property type="evidence" value="ECO:0007669"/>
    <property type="project" value="UniProtKB-KW"/>
</dbReference>
<keyword evidence="9" id="KW-1185">Reference proteome</keyword>
<reference evidence="8 9" key="1">
    <citation type="submission" date="2018-12" db="EMBL/GenBank/DDBJ databases">
        <title>Dyella dinghuensis sp. nov. DHOA06 and Dyella choica sp. nov. 4M-K27, isolated from forest soil.</title>
        <authorList>
            <person name="Qiu L.-H."/>
            <person name="Gao Z.-H."/>
        </authorList>
    </citation>
    <scope>NUCLEOTIDE SEQUENCE [LARGE SCALE GENOMIC DNA]</scope>
    <source>
        <strain evidence="8 9">DHOA06</strain>
    </source>
</reference>
<evidence type="ECO:0000256" key="6">
    <source>
        <dbReference type="ARBA" id="ARBA00023141"/>
    </source>
</evidence>
<comment type="function">
    <text evidence="7">Catalyzes the specific phosphorylation of the 3-hydroxyl group of shikimic acid using ATP as a cosubstrate.</text>
</comment>
<dbReference type="Proteomes" id="UP000267077">
    <property type="component" value="Unassembled WGS sequence"/>
</dbReference>
<dbReference type="Gene3D" id="3.40.50.300">
    <property type="entry name" value="P-loop containing nucleotide triphosphate hydrolases"/>
    <property type="match status" value="1"/>
</dbReference>
<dbReference type="OrthoDB" id="9800332at2"/>
<feature type="binding site" evidence="7">
    <location>
        <position position="139"/>
    </location>
    <ligand>
        <name>substrate</name>
    </ligand>
</feature>
<dbReference type="GO" id="GO:0009423">
    <property type="term" value="P:chorismate biosynthetic process"/>
    <property type="evidence" value="ECO:0007669"/>
    <property type="project" value="UniProtKB-UniRule"/>
</dbReference>
<dbReference type="HAMAP" id="MF_00109">
    <property type="entry name" value="Shikimate_kinase"/>
    <property type="match status" value="1"/>
</dbReference>
<evidence type="ECO:0000256" key="7">
    <source>
        <dbReference type="HAMAP-Rule" id="MF_00109"/>
    </source>
</evidence>
<dbReference type="GO" id="GO:0004765">
    <property type="term" value="F:shikimate kinase activity"/>
    <property type="evidence" value="ECO:0007669"/>
    <property type="project" value="UniProtKB-UniRule"/>
</dbReference>
<keyword evidence="1 7" id="KW-0028">Amino-acid biosynthesis</keyword>
<dbReference type="AlphaFoldDB" id="A0A3S0PAR5"/>
<keyword evidence="5 7" id="KW-0067">ATP-binding</keyword>
<dbReference type="GO" id="GO:0008652">
    <property type="term" value="P:amino acid biosynthetic process"/>
    <property type="evidence" value="ECO:0007669"/>
    <property type="project" value="UniProtKB-KW"/>
</dbReference>
<name>A0A3S0PAR5_9GAMM</name>
<dbReference type="EC" id="2.7.1.71" evidence="7"/>
<comment type="similarity">
    <text evidence="7">Belongs to the shikimate kinase family.</text>
</comment>
<evidence type="ECO:0000313" key="8">
    <source>
        <dbReference type="EMBL" id="RUL62387.1"/>
    </source>
</evidence>
<sequence length="180" mass="20134">MNPSCNLFLIGPTGAGKTSIGRQLAARYNLSFIDVDQEIERHTGVPVSTIFDIEGEEGFRRREAAMLDECSRRHDVLLASGAGAVLNSANRRHLAERGYVVWLQVTVPQQLQRLAHDTSRPLLADNDRHRKLESMATMRTPFYAEIADLIVPHSGEYEGVIAASERCIALIDQHWNRQVA</sequence>
<comment type="pathway">
    <text evidence="7">Metabolic intermediate biosynthesis; chorismate biosynthesis; chorismate from D-erythrose 4-phosphate and phosphoenolpyruvate: step 5/7.</text>
</comment>
<protein>
    <recommendedName>
        <fullName evidence="7">Shikimate kinase</fullName>
        <shortName evidence="7">SK</shortName>
        <ecNumber evidence="7">2.7.1.71</ecNumber>
    </recommendedName>
</protein>
<feature type="binding site" evidence="7">
    <location>
        <position position="60"/>
    </location>
    <ligand>
        <name>substrate</name>
    </ligand>
</feature>
<dbReference type="PRINTS" id="PR01100">
    <property type="entry name" value="SHIKIMTKNASE"/>
</dbReference>
<comment type="cofactor">
    <cofactor evidence="7">
        <name>Mg(2+)</name>
        <dbReference type="ChEBI" id="CHEBI:18420"/>
    </cofactor>
    <text evidence="7">Binds 1 Mg(2+) ion per subunit.</text>
</comment>
<dbReference type="UniPathway" id="UPA00053">
    <property type="reaction ID" value="UER00088"/>
</dbReference>
<evidence type="ECO:0000256" key="2">
    <source>
        <dbReference type="ARBA" id="ARBA00022679"/>
    </source>
</evidence>
<organism evidence="8 9">
    <name type="scientific">Dyella dinghuensis</name>
    <dbReference type="NCBI Taxonomy" id="1920169"/>
    <lineage>
        <taxon>Bacteria</taxon>
        <taxon>Pseudomonadati</taxon>
        <taxon>Pseudomonadota</taxon>
        <taxon>Gammaproteobacteria</taxon>
        <taxon>Lysobacterales</taxon>
        <taxon>Rhodanobacteraceae</taxon>
        <taxon>Dyella</taxon>
    </lineage>
</organism>